<dbReference type="VEuPathDB" id="VectorBase:ASTEI05932"/>
<dbReference type="InterPro" id="IPR037721">
    <property type="entry name" value="Ferlin"/>
</dbReference>
<dbReference type="Proteomes" id="UP000076408">
    <property type="component" value="Unassembled WGS sequence"/>
</dbReference>
<dbReference type="STRING" id="30069.A0A182YBU6"/>
<dbReference type="VEuPathDB" id="VectorBase:ASTE007993"/>
<keyword evidence="5" id="KW-0472">Membrane</keyword>
<name>A0A182YBU6_ANOST</name>
<evidence type="ECO:0000256" key="4">
    <source>
        <dbReference type="ARBA" id="ARBA00022989"/>
    </source>
</evidence>
<evidence type="ECO:0000313" key="6">
    <source>
        <dbReference type="EnsemblMetazoa" id="ASTEI05932-PA"/>
    </source>
</evidence>
<accession>A0A182YBU6</accession>
<dbReference type="PANTHER" id="PTHR12546">
    <property type="entry name" value="FER-1-LIKE"/>
    <property type="match status" value="1"/>
</dbReference>
<dbReference type="VEuPathDB" id="VectorBase:ASTEI20_038808"/>
<comment type="subcellular location">
    <subcellularLocation>
        <location evidence="1">Membrane</location>
    </subcellularLocation>
</comment>
<evidence type="ECO:0000256" key="3">
    <source>
        <dbReference type="ARBA" id="ARBA00022737"/>
    </source>
</evidence>
<dbReference type="PANTHER" id="PTHR12546:SF60">
    <property type="entry name" value="MISFIRE, ISOFORM F"/>
    <property type="match status" value="1"/>
</dbReference>
<organism evidence="6 7">
    <name type="scientific">Anopheles stephensi</name>
    <name type="common">Indo-Pakistan malaria mosquito</name>
    <dbReference type="NCBI Taxonomy" id="30069"/>
    <lineage>
        <taxon>Eukaryota</taxon>
        <taxon>Metazoa</taxon>
        <taxon>Ecdysozoa</taxon>
        <taxon>Arthropoda</taxon>
        <taxon>Hexapoda</taxon>
        <taxon>Insecta</taxon>
        <taxon>Pterygota</taxon>
        <taxon>Neoptera</taxon>
        <taxon>Endopterygota</taxon>
        <taxon>Diptera</taxon>
        <taxon>Nematocera</taxon>
        <taxon>Culicoidea</taxon>
        <taxon>Culicidae</taxon>
        <taxon>Anophelinae</taxon>
        <taxon>Anopheles</taxon>
    </lineage>
</organism>
<keyword evidence="3" id="KW-0677">Repeat</keyword>
<keyword evidence="2" id="KW-0812">Transmembrane</keyword>
<dbReference type="GO" id="GO:0016020">
    <property type="term" value="C:membrane"/>
    <property type="evidence" value="ECO:0007669"/>
    <property type="project" value="UniProtKB-SubCell"/>
</dbReference>
<evidence type="ECO:0000256" key="5">
    <source>
        <dbReference type="ARBA" id="ARBA00023136"/>
    </source>
</evidence>
<dbReference type="AlphaFoldDB" id="A0A182YBU6"/>
<dbReference type="GO" id="GO:0007009">
    <property type="term" value="P:plasma membrane organization"/>
    <property type="evidence" value="ECO:0007669"/>
    <property type="project" value="TreeGrafter"/>
</dbReference>
<evidence type="ECO:0000313" key="7">
    <source>
        <dbReference type="Proteomes" id="UP000076408"/>
    </source>
</evidence>
<dbReference type="EnsemblMetazoa" id="ASTEI05932-RA">
    <property type="protein sequence ID" value="ASTEI05932-PA"/>
    <property type="gene ID" value="ASTEI05932"/>
</dbReference>
<evidence type="ECO:0000256" key="1">
    <source>
        <dbReference type="ARBA" id="ARBA00004370"/>
    </source>
</evidence>
<sequence>MVTSNNSAQVSRSYLHNLPTYGPAWLPLYGGTQDSQYVGRLLISISTEILSIQSVPAHKTQAILLYEPLVESNYWEEQVFVIRFRIIALQLFSHLQPLHRMLVYLSCADIHSKVNTLPIEKLTLSRRSQSVRCVDGAETIFTIKVQLPDYRHKYFIQAALGKLCEGAKQLQDLLRGAMLCFDGKNGILSKREHFIRLLVQLDSECMRAHEQIAESTYKQHTKLDQVRKSHILQQLLSVKSELVALKTSLTVATNLEEASHVMLEFENMLNNLSKLDHDEQNQHPAILLHLSRPGHSSVDAIARFNMHHYLHQASPSGPAGLRCGKRCTILPRSIQCNHSCPDRCGCIYAKLDYELQIGTGRQERMTQEDPSRKCADVRLPIDNHLTTKHVHCKVHVYQGRIFAGFLDTEQLKAKLTVLFENCEQTLSTIPSTLSPCWNESVELLNVPFTMSTMPPNNELGQKCTIMFVLQCKGKQSVRMCT</sequence>
<dbReference type="VEuPathDB" id="VectorBase:ASTEI20_044943"/>
<reference evidence="6" key="2">
    <citation type="submission" date="2020-05" db="UniProtKB">
        <authorList>
            <consortium name="EnsemblMetazoa"/>
        </authorList>
    </citation>
    <scope>IDENTIFICATION</scope>
    <source>
        <strain evidence="6">Indian</strain>
    </source>
</reference>
<reference evidence="7" key="1">
    <citation type="journal article" date="2014" name="Genome Biol.">
        <title>Genome analysis of a major urban malaria vector mosquito, Anopheles stephensi.</title>
        <authorList>
            <person name="Jiang X."/>
            <person name="Peery A."/>
            <person name="Hall A.B."/>
            <person name="Sharma A."/>
            <person name="Chen X.G."/>
            <person name="Waterhouse R.M."/>
            <person name="Komissarov A."/>
            <person name="Riehle M.M."/>
            <person name="Shouche Y."/>
            <person name="Sharakhova M.V."/>
            <person name="Lawson D."/>
            <person name="Pakpour N."/>
            <person name="Arensburger P."/>
            <person name="Davidson V.L."/>
            <person name="Eiglmeier K."/>
            <person name="Emrich S."/>
            <person name="George P."/>
            <person name="Kennedy R.C."/>
            <person name="Mane S.P."/>
            <person name="Maslen G."/>
            <person name="Oringanje C."/>
            <person name="Qi Y."/>
            <person name="Settlage R."/>
            <person name="Tojo M."/>
            <person name="Tubio J.M."/>
            <person name="Unger M.F."/>
            <person name="Wang B."/>
            <person name="Vernick K.D."/>
            <person name="Ribeiro J.M."/>
            <person name="James A.A."/>
            <person name="Michel K."/>
            <person name="Riehle M.A."/>
            <person name="Luckhart S."/>
            <person name="Sharakhov I.V."/>
            <person name="Tu Z."/>
        </authorList>
    </citation>
    <scope>NUCLEOTIDE SEQUENCE [LARGE SCALE GENOMIC DNA]</scope>
    <source>
        <strain evidence="7">Indian</strain>
    </source>
</reference>
<evidence type="ECO:0000256" key="2">
    <source>
        <dbReference type="ARBA" id="ARBA00022692"/>
    </source>
</evidence>
<protein>
    <submittedName>
        <fullName evidence="6">Uncharacterized protein</fullName>
    </submittedName>
</protein>
<proteinExistence type="predicted"/>
<keyword evidence="4" id="KW-1133">Transmembrane helix</keyword>
<keyword evidence="7" id="KW-1185">Reference proteome</keyword>